<proteinExistence type="inferred from homology"/>
<dbReference type="GO" id="GO:0016788">
    <property type="term" value="F:hydrolase activity, acting on ester bonds"/>
    <property type="evidence" value="ECO:0007669"/>
    <property type="project" value="InterPro"/>
</dbReference>
<keyword evidence="9" id="KW-1185">Reference proteome</keyword>
<evidence type="ECO:0000256" key="2">
    <source>
        <dbReference type="ARBA" id="ARBA00008668"/>
    </source>
</evidence>
<dbReference type="SUPFAM" id="SSF52266">
    <property type="entry name" value="SGNH hydrolase"/>
    <property type="match status" value="1"/>
</dbReference>
<accession>A0AAN8VKX2</accession>
<keyword evidence="3" id="KW-0964">Secreted</keyword>
<dbReference type="GO" id="GO:0016042">
    <property type="term" value="P:lipid catabolic process"/>
    <property type="evidence" value="ECO:0007669"/>
    <property type="project" value="UniProtKB-KW"/>
</dbReference>
<keyword evidence="7" id="KW-0443">Lipid metabolism</keyword>
<keyword evidence="5" id="KW-0378">Hydrolase</keyword>
<keyword evidence="6" id="KW-0442">Lipid degradation</keyword>
<dbReference type="GO" id="GO:0005576">
    <property type="term" value="C:extracellular region"/>
    <property type="evidence" value="ECO:0007669"/>
    <property type="project" value="UniProtKB-SubCell"/>
</dbReference>
<dbReference type="InterPro" id="IPR001087">
    <property type="entry name" value="GDSL"/>
</dbReference>
<evidence type="ECO:0000256" key="6">
    <source>
        <dbReference type="ARBA" id="ARBA00022963"/>
    </source>
</evidence>
<evidence type="ECO:0000256" key="7">
    <source>
        <dbReference type="ARBA" id="ARBA00023098"/>
    </source>
</evidence>
<gene>
    <name evidence="8" type="ORF">RJ641_003409</name>
</gene>
<keyword evidence="4" id="KW-0732">Signal</keyword>
<dbReference type="InterPro" id="IPR036514">
    <property type="entry name" value="SGNH_hydro_sf"/>
</dbReference>
<evidence type="ECO:0000256" key="5">
    <source>
        <dbReference type="ARBA" id="ARBA00022801"/>
    </source>
</evidence>
<comment type="subcellular location">
    <subcellularLocation>
        <location evidence="1">Secreted</location>
    </subcellularLocation>
</comment>
<dbReference type="InterPro" id="IPR051238">
    <property type="entry name" value="GDSL_esterase/lipase"/>
</dbReference>
<evidence type="ECO:0000256" key="1">
    <source>
        <dbReference type="ARBA" id="ARBA00004613"/>
    </source>
</evidence>
<reference evidence="8 9" key="1">
    <citation type="submission" date="2023-12" db="EMBL/GenBank/DDBJ databases">
        <title>A high-quality genome assembly for Dillenia turbinata (Dilleniales).</title>
        <authorList>
            <person name="Chanderbali A."/>
        </authorList>
    </citation>
    <scope>NUCLEOTIDE SEQUENCE [LARGE SCALE GENOMIC DNA]</scope>
    <source>
        <strain evidence="8">LSX21</strain>
        <tissue evidence="8">Leaf</tissue>
    </source>
</reference>
<evidence type="ECO:0000313" key="8">
    <source>
        <dbReference type="EMBL" id="KAK6931616.1"/>
    </source>
</evidence>
<dbReference type="Pfam" id="PF00657">
    <property type="entry name" value="Lipase_GDSL"/>
    <property type="match status" value="1"/>
</dbReference>
<comment type="caution">
    <text evidence="8">The sequence shown here is derived from an EMBL/GenBank/DDBJ whole genome shotgun (WGS) entry which is preliminary data.</text>
</comment>
<sequence>MDNIIIVIKSSQLCCLIVFLQLFFLSKSQYGGIGCDKNPLFIFGDSTISRGHDGKVTSFRADYAPYGITRGNLNVSRFTNGYTFTDYLVEAMDLNKTGVLGDFDIAQVFPGGGYNFAFGSAGILPQTGKAYGTTFGLDQQIIMFRDALKDCYLNTPQNISEEIVHCLMKATFVIAVGTNDYIESTVRPHLYNIHPNSTFDFAYALIQLLRKHLEDLYTWGARKFLLFQIGPLDKYPVHSVMNSTADEIIQQITTFNTELQSMADELSDDLPDSFFYIVKTYLIISELIESNNEMPDKNNDTDPCCEVKNGTLLCAPNGQFCEDTTTYMFWDALHLTEPAHSYLAKRYCDEKSVCSSSPIAFSYARAHSRPRPTYLAHCLILLLTLLYFPPRL</sequence>
<name>A0AAN8VKX2_9MAGN</name>
<comment type="similarity">
    <text evidence="2">Belongs to the 'GDSL' lipolytic enzyme family.</text>
</comment>
<evidence type="ECO:0000256" key="4">
    <source>
        <dbReference type="ARBA" id="ARBA00022729"/>
    </source>
</evidence>
<evidence type="ECO:0000256" key="3">
    <source>
        <dbReference type="ARBA" id="ARBA00022525"/>
    </source>
</evidence>
<dbReference type="AlphaFoldDB" id="A0AAN8VKX2"/>
<organism evidence="8 9">
    <name type="scientific">Dillenia turbinata</name>
    <dbReference type="NCBI Taxonomy" id="194707"/>
    <lineage>
        <taxon>Eukaryota</taxon>
        <taxon>Viridiplantae</taxon>
        <taxon>Streptophyta</taxon>
        <taxon>Embryophyta</taxon>
        <taxon>Tracheophyta</taxon>
        <taxon>Spermatophyta</taxon>
        <taxon>Magnoliopsida</taxon>
        <taxon>eudicotyledons</taxon>
        <taxon>Gunneridae</taxon>
        <taxon>Pentapetalae</taxon>
        <taxon>Dilleniales</taxon>
        <taxon>Dilleniaceae</taxon>
        <taxon>Dillenia</taxon>
    </lineage>
</organism>
<dbReference type="EMBL" id="JBAMMX010000011">
    <property type="protein sequence ID" value="KAK6931616.1"/>
    <property type="molecule type" value="Genomic_DNA"/>
</dbReference>
<dbReference type="Proteomes" id="UP001370490">
    <property type="component" value="Unassembled WGS sequence"/>
</dbReference>
<dbReference type="PANTHER" id="PTHR45650">
    <property type="entry name" value="GDSL-LIKE LIPASE/ACYLHYDROLASE-RELATED"/>
    <property type="match status" value="1"/>
</dbReference>
<protein>
    <submittedName>
        <fullName evidence="8">GDSL lipase/esterase</fullName>
    </submittedName>
</protein>
<dbReference type="Gene3D" id="3.40.50.1110">
    <property type="entry name" value="SGNH hydrolase"/>
    <property type="match status" value="1"/>
</dbReference>
<evidence type="ECO:0000313" key="9">
    <source>
        <dbReference type="Proteomes" id="UP001370490"/>
    </source>
</evidence>
<dbReference type="PANTHER" id="PTHR45650:SF14">
    <property type="entry name" value="GDSL ESTERASE_LIPASE 7-LIKE"/>
    <property type="match status" value="1"/>
</dbReference>